<gene>
    <name evidence="4" type="ORF">NOR_07270</name>
</gene>
<dbReference type="PANTHER" id="PTHR48099:SF5">
    <property type="entry name" value="C-1-TETRAHYDROFOLATE SYNTHASE, CYTOPLASMIC"/>
    <property type="match status" value="1"/>
</dbReference>
<sequence>MGATLLEGHPVVEDIERWCLRKRRGELEAVLAVLFFNTDAAAEHYVRIKAHVAARVSDGMDGWEREAQQPRFADEMSQAGVGYWVYEMSPEASTAEVVAQIEELNRDARVHGVLVQRPLPRHLDELKTMASVSPAKHIEEYCEGRASNVAADALGRLLSKHGRHRRALCRSAIHIVGFGNVVTDGFVSHMRRCYPRVSYSPGLPEAGGAAQRDASQEVLITELHRGPGYVKPRMIRPEVGVVVDLGFYASEKGFIVGDLDRAVLERDGLAVAPTPGGMLPILLWVMMERTIRAAERLSSRTRGQLGCLCQ</sequence>
<dbReference type="InterPro" id="IPR020630">
    <property type="entry name" value="THF_DH/CycHdrlase_cat_dom"/>
</dbReference>
<dbReference type="Proteomes" id="UP000243498">
    <property type="component" value="Unassembled WGS sequence"/>
</dbReference>
<comment type="caution">
    <text evidence="4">The sequence shown here is derived from an EMBL/GenBank/DDBJ whole genome shotgun (WGS) entry which is preliminary data.</text>
</comment>
<dbReference type="GO" id="GO:0035999">
    <property type="term" value="P:tetrahydrofolate interconversion"/>
    <property type="evidence" value="ECO:0007669"/>
    <property type="project" value="TreeGrafter"/>
</dbReference>
<dbReference type="EMBL" id="AZHC01000031">
    <property type="protein sequence ID" value="OAA37254.1"/>
    <property type="molecule type" value="Genomic_DNA"/>
</dbReference>
<dbReference type="Pfam" id="PF02882">
    <property type="entry name" value="THF_DHG_CYH_C"/>
    <property type="match status" value="1"/>
</dbReference>
<keyword evidence="5" id="KW-1185">Reference proteome</keyword>
<evidence type="ECO:0000313" key="4">
    <source>
        <dbReference type="EMBL" id="OAA37254.1"/>
    </source>
</evidence>
<dbReference type="OrthoDB" id="9992527at2759"/>
<evidence type="ECO:0000313" key="5">
    <source>
        <dbReference type="Proteomes" id="UP000243498"/>
    </source>
</evidence>
<dbReference type="STRING" id="1081105.A0A166YU05"/>
<dbReference type="EC" id="1.5.1.5" evidence="1"/>
<evidence type="ECO:0000259" key="2">
    <source>
        <dbReference type="Pfam" id="PF00763"/>
    </source>
</evidence>
<dbReference type="AlphaFoldDB" id="A0A166YU05"/>
<name>A0A166YU05_METRR</name>
<protein>
    <recommendedName>
        <fullName evidence="1">methylenetetrahydrofolate dehydrogenase (NADP(+))</fullName>
        <ecNumber evidence="1">1.5.1.5</ecNumber>
    </recommendedName>
</protein>
<dbReference type="GO" id="GO:0004477">
    <property type="term" value="F:methenyltetrahydrofolate cyclohydrolase activity"/>
    <property type="evidence" value="ECO:0007669"/>
    <property type="project" value="TreeGrafter"/>
</dbReference>
<dbReference type="GO" id="GO:0004488">
    <property type="term" value="F:methylenetetrahydrofolate dehydrogenase (NADP+) activity"/>
    <property type="evidence" value="ECO:0007669"/>
    <property type="project" value="UniProtKB-EC"/>
</dbReference>
<proteinExistence type="predicted"/>
<dbReference type="Pfam" id="PF00763">
    <property type="entry name" value="THF_DHG_CYH"/>
    <property type="match status" value="1"/>
</dbReference>
<organism evidence="4 5">
    <name type="scientific">Metarhizium rileyi (strain RCEF 4871)</name>
    <name type="common">Nomuraea rileyi</name>
    <dbReference type="NCBI Taxonomy" id="1649241"/>
    <lineage>
        <taxon>Eukaryota</taxon>
        <taxon>Fungi</taxon>
        <taxon>Dikarya</taxon>
        <taxon>Ascomycota</taxon>
        <taxon>Pezizomycotina</taxon>
        <taxon>Sordariomycetes</taxon>
        <taxon>Hypocreomycetidae</taxon>
        <taxon>Hypocreales</taxon>
        <taxon>Clavicipitaceae</taxon>
        <taxon>Metarhizium</taxon>
    </lineage>
</organism>
<evidence type="ECO:0000256" key="1">
    <source>
        <dbReference type="ARBA" id="ARBA00012859"/>
    </source>
</evidence>
<dbReference type="InterPro" id="IPR020631">
    <property type="entry name" value="THF_DH/CycHdrlase_NAD-bd_dom"/>
</dbReference>
<feature type="domain" description="Tetrahydrofolate dehydrogenase/cyclohydrolase NAD(P)-binding" evidence="3">
    <location>
        <begin position="217"/>
        <end position="296"/>
    </location>
</feature>
<dbReference type="SUPFAM" id="SSF53223">
    <property type="entry name" value="Aminoacid dehydrogenase-like, N-terminal domain"/>
    <property type="match status" value="1"/>
</dbReference>
<dbReference type="OMA" id="VCHILTK"/>
<evidence type="ECO:0000259" key="3">
    <source>
        <dbReference type="Pfam" id="PF02882"/>
    </source>
</evidence>
<dbReference type="PANTHER" id="PTHR48099">
    <property type="entry name" value="C-1-TETRAHYDROFOLATE SYNTHASE, CYTOPLASMIC-RELATED"/>
    <property type="match status" value="1"/>
</dbReference>
<feature type="domain" description="Tetrahydrofolate dehydrogenase/cyclohydrolase catalytic" evidence="2">
    <location>
        <begin position="75"/>
        <end position="139"/>
    </location>
</feature>
<accession>A0A166YU05</accession>
<dbReference type="Gene3D" id="3.40.50.720">
    <property type="entry name" value="NAD(P)-binding Rossmann-like Domain"/>
    <property type="match status" value="1"/>
</dbReference>
<dbReference type="Gene3D" id="3.40.50.10860">
    <property type="entry name" value="Leucine Dehydrogenase, chain A, domain 1"/>
    <property type="match status" value="1"/>
</dbReference>
<dbReference type="InterPro" id="IPR046346">
    <property type="entry name" value="Aminoacid_DH-like_N_sf"/>
</dbReference>
<reference evidence="4 5" key="1">
    <citation type="journal article" date="2016" name="Genome Biol. Evol.">
        <title>Divergent and convergent evolution of fungal pathogenicity.</title>
        <authorList>
            <person name="Shang Y."/>
            <person name="Xiao G."/>
            <person name="Zheng P."/>
            <person name="Cen K."/>
            <person name="Zhan S."/>
            <person name="Wang C."/>
        </authorList>
    </citation>
    <scope>NUCLEOTIDE SEQUENCE [LARGE SCALE GENOMIC DNA]</scope>
    <source>
        <strain evidence="4 5">RCEF 4871</strain>
    </source>
</reference>
<dbReference type="GO" id="GO:0005829">
    <property type="term" value="C:cytosol"/>
    <property type="evidence" value="ECO:0007669"/>
    <property type="project" value="TreeGrafter"/>
</dbReference>